<dbReference type="AlphaFoldDB" id="A0A8H6H9R9"/>
<gene>
    <name evidence="1" type="ORF">DFP72DRAFT_939147</name>
</gene>
<sequence>MTPTPTLIVHHAPLCPPTLATDRPCRMLFRCAGDHILATVVGLIWPQAGVPLASSFKRPPRRPLTRHPLANHSPLAVAAPPNRAVGLLIRRRRHLVVQRAVEIVGDSARNPHHPCTTAPTSAPHALRSLCTTHLEPTCCDISHVPRPRPRPGPPSPCGEEASMAVVVVVRIGRHCKAPVAL</sequence>
<accession>A0A8H6H9R9</accession>
<comment type="caution">
    <text evidence="1">The sequence shown here is derived from an EMBL/GenBank/DDBJ whole genome shotgun (WGS) entry which is preliminary data.</text>
</comment>
<reference evidence="1 2" key="1">
    <citation type="submission" date="2020-07" db="EMBL/GenBank/DDBJ databases">
        <title>Comparative genomics of pyrophilous fungi reveals a link between fire events and developmental genes.</title>
        <authorList>
            <consortium name="DOE Joint Genome Institute"/>
            <person name="Steindorff A.S."/>
            <person name="Carver A."/>
            <person name="Calhoun S."/>
            <person name="Stillman K."/>
            <person name="Liu H."/>
            <person name="Lipzen A."/>
            <person name="Pangilinan J."/>
            <person name="Labutti K."/>
            <person name="Bruns T.D."/>
            <person name="Grigoriev I.V."/>
        </authorList>
    </citation>
    <scope>NUCLEOTIDE SEQUENCE [LARGE SCALE GENOMIC DNA]</scope>
    <source>
        <strain evidence="1 2">CBS 144469</strain>
    </source>
</reference>
<evidence type="ECO:0000313" key="1">
    <source>
        <dbReference type="EMBL" id="KAF6742226.1"/>
    </source>
</evidence>
<organism evidence="1 2">
    <name type="scientific">Ephemerocybe angulata</name>
    <dbReference type="NCBI Taxonomy" id="980116"/>
    <lineage>
        <taxon>Eukaryota</taxon>
        <taxon>Fungi</taxon>
        <taxon>Dikarya</taxon>
        <taxon>Basidiomycota</taxon>
        <taxon>Agaricomycotina</taxon>
        <taxon>Agaricomycetes</taxon>
        <taxon>Agaricomycetidae</taxon>
        <taxon>Agaricales</taxon>
        <taxon>Agaricineae</taxon>
        <taxon>Psathyrellaceae</taxon>
        <taxon>Ephemerocybe</taxon>
    </lineage>
</organism>
<evidence type="ECO:0000313" key="2">
    <source>
        <dbReference type="Proteomes" id="UP000521943"/>
    </source>
</evidence>
<name>A0A8H6H9R9_9AGAR</name>
<protein>
    <submittedName>
        <fullName evidence="1">Uncharacterized protein</fullName>
    </submittedName>
</protein>
<proteinExistence type="predicted"/>
<keyword evidence="2" id="KW-1185">Reference proteome</keyword>
<dbReference type="EMBL" id="JACGCI010000192">
    <property type="protein sequence ID" value="KAF6742226.1"/>
    <property type="molecule type" value="Genomic_DNA"/>
</dbReference>
<dbReference type="Proteomes" id="UP000521943">
    <property type="component" value="Unassembled WGS sequence"/>
</dbReference>